<evidence type="ECO:0000256" key="2">
    <source>
        <dbReference type="ARBA" id="ARBA00022490"/>
    </source>
</evidence>
<proteinExistence type="inferred from homology"/>
<accession>A0ABY3SF48</accession>
<dbReference type="InterPro" id="IPR023439">
    <property type="entry name" value="Mal_deCO2ase/Cit_lyase_ACP"/>
</dbReference>
<name>A0ABY3SF48_9BACL</name>
<evidence type="ECO:0000313" key="5">
    <source>
        <dbReference type="EMBL" id="UJF31776.1"/>
    </source>
</evidence>
<dbReference type="Proteomes" id="UP001649230">
    <property type="component" value="Chromosome"/>
</dbReference>
<evidence type="ECO:0000256" key="1">
    <source>
        <dbReference type="ARBA" id="ARBA00004496"/>
    </source>
</evidence>
<gene>
    <name evidence="5" type="ORF">L0M14_18610</name>
</gene>
<sequence length="97" mass="10786">MEKLILRYDATKSISRRAHVGVAGSGDLEILCEPLSEQTALVHIRTQSDGFGDTWQAMMDRFFLKHNVAARMEINDFGATPGVVSLRLAQVIEVLEL</sequence>
<keyword evidence="2" id="KW-0963">Cytoplasm</keyword>
<comment type="subcellular location">
    <subcellularLocation>
        <location evidence="1">Cytoplasm</location>
    </subcellularLocation>
</comment>
<dbReference type="NCBIfam" id="NF002293">
    <property type="entry name" value="PRK01220.1"/>
    <property type="match status" value="1"/>
</dbReference>
<evidence type="ECO:0000256" key="3">
    <source>
        <dbReference type="ARBA" id="ARBA00022553"/>
    </source>
</evidence>
<dbReference type="EMBL" id="CP090978">
    <property type="protein sequence ID" value="UJF31776.1"/>
    <property type="molecule type" value="Genomic_DNA"/>
</dbReference>
<organism evidence="5 6">
    <name type="scientific">Paenibacillus hexagrammi</name>
    <dbReference type="NCBI Taxonomy" id="2908839"/>
    <lineage>
        <taxon>Bacteria</taxon>
        <taxon>Bacillati</taxon>
        <taxon>Bacillota</taxon>
        <taxon>Bacilli</taxon>
        <taxon>Bacillales</taxon>
        <taxon>Paenibacillaceae</taxon>
        <taxon>Paenibacillus</taxon>
    </lineage>
</organism>
<dbReference type="Pfam" id="PF06857">
    <property type="entry name" value="ACP"/>
    <property type="match status" value="1"/>
</dbReference>
<keyword evidence="3" id="KW-0597">Phosphoprotein</keyword>
<protein>
    <recommendedName>
        <fullName evidence="4">Malonate decarboxylase acyl carrier protein</fullName>
    </recommendedName>
</protein>
<keyword evidence="6" id="KW-1185">Reference proteome</keyword>
<evidence type="ECO:0000313" key="6">
    <source>
        <dbReference type="Proteomes" id="UP001649230"/>
    </source>
</evidence>
<evidence type="ECO:0000256" key="4">
    <source>
        <dbReference type="NCBIfam" id="TIGR03130"/>
    </source>
</evidence>
<reference evidence="5 6" key="1">
    <citation type="journal article" date="2024" name="Int. J. Syst. Evol. Microbiol.">
        <title>Paenibacillus hexagrammi sp. nov., a novel bacterium isolated from the gut content of Hexagrammos agrammus.</title>
        <authorList>
            <person name="Jung H.K."/>
            <person name="Kim D.G."/>
            <person name="Zin H."/>
            <person name="Park J."/>
            <person name="Jung H."/>
            <person name="Kim Y.O."/>
            <person name="Kong H.J."/>
            <person name="Kim J.W."/>
            <person name="Kim Y.S."/>
        </authorList>
    </citation>
    <scope>NUCLEOTIDE SEQUENCE [LARGE SCALE GENOMIC DNA]</scope>
    <source>
        <strain evidence="5 6">YPD9-1</strain>
    </source>
</reference>
<dbReference type="RefSeq" id="WP_235118121.1">
    <property type="nucleotide sequence ID" value="NZ_CP090978.1"/>
</dbReference>
<dbReference type="NCBIfam" id="TIGR03130">
    <property type="entry name" value="malonate_delta"/>
    <property type="match status" value="1"/>
</dbReference>
<dbReference type="InterPro" id="IPR009662">
    <property type="entry name" value="Malonate_deCO2ase_dsu"/>
</dbReference>
<dbReference type="HAMAP" id="MF_00710">
    <property type="entry name" value="Malonate_deCO2ase_dsu"/>
    <property type="match status" value="1"/>
</dbReference>